<keyword evidence="11" id="KW-1185">Reference proteome</keyword>
<evidence type="ECO:0000256" key="5">
    <source>
        <dbReference type="ARBA" id="ARBA00022737"/>
    </source>
</evidence>
<feature type="signal peptide" evidence="9">
    <location>
        <begin position="1"/>
        <end position="26"/>
    </location>
</feature>
<dbReference type="AlphaFoldDB" id="A0A1H9N2E0"/>
<dbReference type="Gene3D" id="3.60.60.10">
    <property type="entry name" value="Penicillin V Acylase, Chain A"/>
    <property type="match status" value="1"/>
</dbReference>
<dbReference type="Proteomes" id="UP000198556">
    <property type="component" value="Unassembled WGS sequence"/>
</dbReference>
<dbReference type="GO" id="GO:0006508">
    <property type="term" value="P:proteolysis"/>
    <property type="evidence" value="ECO:0007669"/>
    <property type="project" value="UniProtKB-KW"/>
</dbReference>
<dbReference type="PANTHER" id="PTHR12994:SF17">
    <property type="entry name" value="LD30995P"/>
    <property type="match status" value="1"/>
</dbReference>
<evidence type="ECO:0000256" key="6">
    <source>
        <dbReference type="ARBA" id="ARBA00022801"/>
    </source>
</evidence>
<dbReference type="InterPro" id="IPR047804">
    <property type="entry name" value="C69_dipept_A-like"/>
</dbReference>
<protein>
    <recommendedName>
        <fullName evidence="3">membrane dipeptidase</fullName>
        <ecNumber evidence="3">3.4.13.19</ecNumber>
    </recommendedName>
</protein>
<evidence type="ECO:0000256" key="8">
    <source>
        <dbReference type="PROSITE-ProRule" id="PRU00591"/>
    </source>
</evidence>
<evidence type="ECO:0000313" key="11">
    <source>
        <dbReference type="Proteomes" id="UP000198556"/>
    </source>
</evidence>
<evidence type="ECO:0000313" key="10">
    <source>
        <dbReference type="EMBL" id="SER29937.1"/>
    </source>
</evidence>
<dbReference type="InterPro" id="IPR018337">
    <property type="entry name" value="Cell_wall/Cho-bd_repeat"/>
</dbReference>
<evidence type="ECO:0000256" key="4">
    <source>
        <dbReference type="ARBA" id="ARBA00022670"/>
    </source>
</evidence>
<feature type="chain" id="PRO_5011548658" description="membrane dipeptidase" evidence="9">
    <location>
        <begin position="27"/>
        <end position="681"/>
    </location>
</feature>
<evidence type="ECO:0000256" key="1">
    <source>
        <dbReference type="ARBA" id="ARBA00001670"/>
    </source>
</evidence>
<feature type="repeat" description="Cell wall-binding" evidence="8">
    <location>
        <begin position="643"/>
        <end position="662"/>
    </location>
</feature>
<dbReference type="SUPFAM" id="SSF69360">
    <property type="entry name" value="Cell wall binding repeat"/>
    <property type="match status" value="1"/>
</dbReference>
<evidence type="ECO:0000256" key="9">
    <source>
        <dbReference type="SAM" id="SignalP"/>
    </source>
</evidence>
<comment type="similarity">
    <text evidence="2">Belongs to the peptidase C69 family.</text>
</comment>
<gene>
    <name evidence="10" type="ORF">SAMN05421767_13317</name>
</gene>
<dbReference type="PROSITE" id="PS51170">
    <property type="entry name" value="CW"/>
    <property type="match status" value="3"/>
</dbReference>
<dbReference type="GO" id="GO:0070004">
    <property type="term" value="F:cysteine-type exopeptidase activity"/>
    <property type="evidence" value="ECO:0007669"/>
    <property type="project" value="InterPro"/>
</dbReference>
<dbReference type="InterPro" id="IPR005322">
    <property type="entry name" value="Peptidase_C69"/>
</dbReference>
<dbReference type="GO" id="GO:0016805">
    <property type="term" value="F:dipeptidase activity"/>
    <property type="evidence" value="ECO:0007669"/>
    <property type="project" value="UniProtKB-KW"/>
</dbReference>
<evidence type="ECO:0000256" key="2">
    <source>
        <dbReference type="ARBA" id="ARBA00007225"/>
    </source>
</evidence>
<keyword evidence="9" id="KW-0732">Signal</keyword>
<reference evidence="10 11" key="1">
    <citation type="submission" date="2016-10" db="EMBL/GenBank/DDBJ databases">
        <authorList>
            <person name="de Groot N.N."/>
        </authorList>
    </citation>
    <scope>NUCLEOTIDE SEQUENCE [LARGE SCALE GENOMIC DNA]</scope>
    <source>
        <strain evidence="10 11">DSM 15827</strain>
    </source>
</reference>
<evidence type="ECO:0000256" key="7">
    <source>
        <dbReference type="ARBA" id="ARBA00022997"/>
    </source>
</evidence>
<name>A0A1H9N2E0_9LACT</name>
<dbReference type="EC" id="3.4.13.19" evidence="3"/>
<comment type="catalytic activity">
    <reaction evidence="1">
        <text>an L-aminoacyl-L-amino acid + H2O = 2 an L-alpha-amino acid</text>
        <dbReference type="Rhea" id="RHEA:48940"/>
        <dbReference type="ChEBI" id="CHEBI:15377"/>
        <dbReference type="ChEBI" id="CHEBI:59869"/>
        <dbReference type="ChEBI" id="CHEBI:77460"/>
        <dbReference type="EC" id="3.4.13.19"/>
    </reaction>
</comment>
<dbReference type="Gene3D" id="2.10.270.10">
    <property type="entry name" value="Cholin Binding"/>
    <property type="match status" value="3"/>
</dbReference>
<dbReference type="STRING" id="137733.SAMN05421767_13317"/>
<feature type="repeat" description="Cell wall-binding" evidence="8">
    <location>
        <begin position="567"/>
        <end position="586"/>
    </location>
</feature>
<dbReference type="PROSITE" id="PS51257">
    <property type="entry name" value="PROKAR_LIPOPROTEIN"/>
    <property type="match status" value="1"/>
</dbReference>
<keyword evidence="5" id="KW-0677">Repeat</keyword>
<keyword evidence="7" id="KW-0224">Dipeptidase</keyword>
<keyword evidence="4" id="KW-0645">Protease</keyword>
<dbReference type="PANTHER" id="PTHR12994">
    <property type="entry name" value="SECERNIN"/>
    <property type="match status" value="1"/>
</dbReference>
<dbReference type="Pfam" id="PF03577">
    <property type="entry name" value="Peptidase_C69"/>
    <property type="match status" value="1"/>
</dbReference>
<accession>A0A1H9N2E0</accession>
<sequence length="681" mass="77792">MKKSSKTLLSVLGICALAVPTQTVMACTGFVIGKDLTEDGSTIYGRTEDLEPNHNKTFVVHPSTKNKVGSLLQDLSNGFTYPLPAVSYKFTSIPDVTPEYGVYDEAGFNEYGVSISATVSAKANKQIRGNQKKGIVGVDPYVADGLAESNMTTLVLPRVKSAREGIEFIAKVVEEKGSAEGNIVVLADHDEIWYMEIYSGHQYAAIKFPDDKFAVFPNTFYLGTLNEFKDEDKIVSKDLEKVAKEAGTYKETNGHFNVSQSYNPPMRDSNRSRTWSGIKSLNPDATVQYDDEYFELLQDSPKKLTLRDAFNLQRNRFEGTKYIPLDQAELDDKGNPIGRDNDSDVYKYPISNPNVMEAHVFQIKKELPKDVGGVLWLSVGTSQNSPYLPYFGNITETYEAYQNTSEEYNANSWYWVASDINNMAMKHTDLFGKTVRNMWEAKEDQWMKEQPALIQQQIDLANDPAKASEVATNDSLARAKEVFGEMKDLEKEMQEKIAESEKPEEPETPVKQGWDGDYYYKDGEKVTSKWIYDNDYKAWFYLKADGTYARDEWVGGYFLTQYGQMGSNGWYYDNGNWYYLHADGSYAHDEWVSGYFLTQYGQMAKGGWYYDKGDWYYIHEDGTYAHDEWVSGYFLTQYGQMAKDGWYYDNGHWYYIYKDGHYARNEKIDGYKLGKWGALIN</sequence>
<evidence type="ECO:0000256" key="3">
    <source>
        <dbReference type="ARBA" id="ARBA00013110"/>
    </source>
</evidence>
<proteinExistence type="inferred from homology"/>
<feature type="repeat" description="Cell wall-binding" evidence="8">
    <location>
        <begin position="605"/>
        <end position="624"/>
    </location>
</feature>
<dbReference type="EMBL" id="FOGF01000033">
    <property type="protein sequence ID" value="SER29937.1"/>
    <property type="molecule type" value="Genomic_DNA"/>
</dbReference>
<keyword evidence="6" id="KW-0378">Hydrolase</keyword>
<organism evidence="10 11">
    <name type="scientific">Granulicatella balaenopterae</name>
    <dbReference type="NCBI Taxonomy" id="137733"/>
    <lineage>
        <taxon>Bacteria</taxon>
        <taxon>Bacillati</taxon>
        <taxon>Bacillota</taxon>
        <taxon>Bacilli</taxon>
        <taxon>Lactobacillales</taxon>
        <taxon>Carnobacteriaceae</taxon>
        <taxon>Granulicatella</taxon>
    </lineage>
</organism>
<dbReference type="RefSeq" id="WP_089747350.1">
    <property type="nucleotide sequence ID" value="NZ_FOGF01000033.1"/>
</dbReference>
<dbReference type="OrthoDB" id="9764088at2"/>
<dbReference type="NCBIfam" id="NF033678">
    <property type="entry name" value="C69_fam_dipept"/>
    <property type="match status" value="1"/>
</dbReference>